<dbReference type="SUPFAM" id="SSF48403">
    <property type="entry name" value="Ankyrin repeat"/>
    <property type="match status" value="1"/>
</dbReference>
<reference evidence="5" key="2">
    <citation type="journal article" date="2014" name="PLoS ONE">
        <title>Genome and Transcriptome Analysis of the Fungal Pathogen Fusarium oxysporum f. sp. cubense Causing Banana Vascular Wilt Disease.</title>
        <authorList>
            <person name="Guo L."/>
            <person name="Han L."/>
            <person name="Yang L."/>
            <person name="Zeng H."/>
            <person name="Fan D."/>
            <person name="Zhu Y."/>
            <person name="Feng Y."/>
            <person name="Wang G."/>
            <person name="Peng C."/>
            <person name="Jiang X."/>
            <person name="Zhou D."/>
            <person name="Ni P."/>
            <person name="Liang C."/>
            <person name="Liu L."/>
            <person name="Wang J."/>
            <person name="Mao C."/>
            <person name="Fang X."/>
            <person name="Peng M."/>
            <person name="Huang J."/>
        </authorList>
    </citation>
    <scope>NUCLEOTIDE SEQUENCE [LARGE SCALE GENOMIC DNA]</scope>
    <source>
        <strain evidence="5">race 1</strain>
    </source>
</reference>
<organism evidence="4 5">
    <name type="scientific">Fusarium oxysporum f. sp. cubense (strain race 1)</name>
    <name type="common">Panama disease fungus</name>
    <dbReference type="NCBI Taxonomy" id="1229664"/>
    <lineage>
        <taxon>Eukaryota</taxon>
        <taxon>Fungi</taxon>
        <taxon>Dikarya</taxon>
        <taxon>Ascomycota</taxon>
        <taxon>Pezizomycotina</taxon>
        <taxon>Sordariomycetes</taxon>
        <taxon>Hypocreomycetidae</taxon>
        <taxon>Hypocreales</taxon>
        <taxon>Nectriaceae</taxon>
        <taxon>Fusarium</taxon>
        <taxon>Fusarium oxysporum species complex</taxon>
    </lineage>
</organism>
<proteinExistence type="predicted"/>
<keyword evidence="2 3" id="KW-0040">ANK repeat</keyword>
<dbReference type="PROSITE" id="PS50297">
    <property type="entry name" value="ANK_REP_REGION"/>
    <property type="match status" value="1"/>
</dbReference>
<name>N4UW94_FUSC1</name>
<protein>
    <submittedName>
        <fullName evidence="4">Serine/threonine-protein phosphatase 6 regulatory ankyrin repeat subunit B</fullName>
    </submittedName>
</protein>
<keyword evidence="1" id="KW-0677">Repeat</keyword>
<reference evidence="5" key="1">
    <citation type="submission" date="2012-09" db="EMBL/GenBank/DDBJ databases">
        <title>Genome sequencing and comparative transcriptomics of race 1 and race 4 of banana pathogen: Fusarium oxysporum f. sp. cubense.</title>
        <authorList>
            <person name="Fang X."/>
            <person name="Huang J."/>
        </authorList>
    </citation>
    <scope>NUCLEOTIDE SEQUENCE [LARGE SCALE GENOMIC DNA]</scope>
    <source>
        <strain evidence="5">race 1</strain>
    </source>
</reference>
<evidence type="ECO:0000256" key="2">
    <source>
        <dbReference type="ARBA" id="ARBA00023043"/>
    </source>
</evidence>
<dbReference type="OrthoDB" id="3200163at2759"/>
<dbReference type="HOGENOM" id="CLU_010915_0_0_1"/>
<dbReference type="EMBL" id="KB729965">
    <property type="protein sequence ID" value="ENH75537.1"/>
    <property type="molecule type" value="Genomic_DNA"/>
</dbReference>
<feature type="repeat" description="ANK" evidence="3">
    <location>
        <begin position="435"/>
        <end position="465"/>
    </location>
</feature>
<feature type="repeat" description="ANK" evidence="3">
    <location>
        <begin position="466"/>
        <end position="498"/>
    </location>
</feature>
<evidence type="ECO:0000313" key="4">
    <source>
        <dbReference type="EMBL" id="ENH75537.1"/>
    </source>
</evidence>
<dbReference type="Pfam" id="PF12796">
    <property type="entry name" value="Ank_2"/>
    <property type="match status" value="1"/>
</dbReference>
<accession>N4UW94</accession>
<dbReference type="Proteomes" id="UP000016928">
    <property type="component" value="Unassembled WGS sequence"/>
</dbReference>
<evidence type="ECO:0000256" key="3">
    <source>
        <dbReference type="PROSITE-ProRule" id="PRU00023"/>
    </source>
</evidence>
<dbReference type="InterPro" id="IPR036770">
    <property type="entry name" value="Ankyrin_rpt-contain_sf"/>
</dbReference>
<evidence type="ECO:0000256" key="1">
    <source>
        <dbReference type="ARBA" id="ARBA00022737"/>
    </source>
</evidence>
<dbReference type="PROSITE" id="PS50088">
    <property type="entry name" value="ANK_REPEAT"/>
    <property type="match status" value="2"/>
</dbReference>
<dbReference type="InterPro" id="IPR002110">
    <property type="entry name" value="Ankyrin_rpt"/>
</dbReference>
<dbReference type="VEuPathDB" id="FungiDB:FOC1_g10005511"/>
<gene>
    <name evidence="4" type="ORF">FOC1_g10005511</name>
</gene>
<dbReference type="AlphaFoldDB" id="N4UW94"/>
<dbReference type="Gene3D" id="1.25.40.20">
    <property type="entry name" value="Ankyrin repeat-containing domain"/>
    <property type="match status" value="1"/>
</dbReference>
<dbReference type="InterPro" id="IPR050776">
    <property type="entry name" value="Ank_Repeat/CDKN_Inhibitor"/>
</dbReference>
<evidence type="ECO:0000313" key="5">
    <source>
        <dbReference type="Proteomes" id="UP000016928"/>
    </source>
</evidence>
<sequence>MSLRRHPKYGRSFCGINKLRAITNSAEAAPDEIQSVMRELDFLVHVMQEANDKAPSQIDPLLQHCQTTCDQVVRDLDALNKILETGSKRNAKGKVSRILAFRHWKENVEDLRRDIQGAKLNLIIDQTPSGELRLTPSTGSSMSPSVSRQTAELSRKYKIKTRRDCISRGCSCTCHRTERTSRHFWALEYTSLAIFRQTCDKKSCNVVKYGGTFRFALSQLGIRWATVIQFYIVTTSGRYSLRPSIEVERVMPYTSPGFEILWKLRNRMISFEDGREELIHLRRTDPTFPDHVDPSGKSYIENLLMAPARSPVGREYQYQLLELFMGEFEMTRGTETPTFLSNCAHWIGEAPHLELLEILLDLGFNAAEIDIHHWPEPCSPDWFAPDIAADPFFVEYLRLLWFAEMSPLHEAVLFDSLESVRKWTSRLKKDERNAFGQTPLHLAISKSDYLRILIDAGYDLDAGDNYGITPLMYAAATNQEEAVMMLIEADSDLNATDFKWNRNFMFYAGLRQHWNLILQVLNTIESHVGKHAAERWAEFATYLFLVIFPDRLEISGVSLNQLLAKCGTVNFIYNAGKDKRNRCLLHDIRSPAEFEALLANGFRLVNHADSAGQHPVMAAADRCDYLVRNVSVKALPDENIKEIPDEESAFIEDLESEMDQSARKEYNALLNDWIVQIKTSLDTACIKAAKQGEEYNVLRVSINISTGP</sequence>
<dbReference type="SMART" id="SM00248">
    <property type="entry name" value="ANK"/>
    <property type="match status" value="4"/>
</dbReference>
<dbReference type="STRING" id="1229664.N4UW94"/>
<dbReference type="OMA" id="CAHWIGE"/>
<dbReference type="PANTHER" id="PTHR24201">
    <property type="entry name" value="ANK_REP_REGION DOMAIN-CONTAINING PROTEIN"/>
    <property type="match status" value="1"/>
</dbReference>